<feature type="binding site" evidence="17">
    <location>
        <position position="67"/>
    </location>
    <ligand>
        <name>FAD</name>
        <dbReference type="ChEBI" id="CHEBI:57692"/>
    </ligand>
</feature>
<evidence type="ECO:0000256" key="17">
    <source>
        <dbReference type="PIRSR" id="PIRSR000362-1"/>
    </source>
</evidence>
<dbReference type="Pfam" id="PF07992">
    <property type="entry name" value="Pyr_redox_2"/>
    <property type="match status" value="1"/>
</dbReference>
<evidence type="ECO:0000256" key="4">
    <source>
        <dbReference type="ARBA" id="ARBA00008312"/>
    </source>
</evidence>
<evidence type="ECO:0000256" key="11">
    <source>
        <dbReference type="ARBA" id="ARBA00022946"/>
    </source>
</evidence>
<feature type="binding site" evidence="17">
    <location>
        <position position="377"/>
    </location>
    <ligand>
        <name>FAD</name>
        <dbReference type="ChEBI" id="CHEBI:57692"/>
    </ligand>
</feature>
<dbReference type="InterPro" id="IPR021163">
    <property type="entry name" value="Ferredox_Rdtase_adrenod"/>
</dbReference>
<comment type="pathway">
    <text evidence="3">Steroid metabolism; cholesterol metabolism.</text>
</comment>
<dbReference type="GO" id="GO:0016491">
    <property type="term" value="F:oxidoreductase activity"/>
    <property type="evidence" value="ECO:0007669"/>
    <property type="project" value="UniProtKB-KW"/>
</dbReference>
<evidence type="ECO:0000256" key="13">
    <source>
        <dbReference type="ARBA" id="ARBA00023002"/>
    </source>
</evidence>
<feature type="binding site" evidence="18">
    <location>
        <begin position="218"/>
        <end position="219"/>
    </location>
    <ligand>
        <name>NADP(+)</name>
        <dbReference type="ChEBI" id="CHEBI:58349"/>
    </ligand>
</feature>
<dbReference type="AlphaFoldDB" id="A0AAW2HGE0"/>
<evidence type="ECO:0000256" key="15">
    <source>
        <dbReference type="ARBA" id="ARBA00048933"/>
    </source>
</evidence>
<dbReference type="PANTHER" id="PTHR48467:SF1">
    <property type="entry name" value="GLUTAMATE SYNTHASE 1 [NADH], CHLOROPLASTIC-LIKE"/>
    <property type="match status" value="1"/>
</dbReference>
<comment type="cofactor">
    <cofactor evidence="1 16 17">
        <name>FAD</name>
        <dbReference type="ChEBI" id="CHEBI:57692"/>
    </cofactor>
</comment>
<dbReference type="EMBL" id="JARGDH010000005">
    <property type="protein sequence ID" value="KAL0268921.1"/>
    <property type="molecule type" value="Genomic_DNA"/>
</dbReference>
<evidence type="ECO:0000256" key="8">
    <source>
        <dbReference type="ARBA" id="ARBA00022630"/>
    </source>
</evidence>
<keyword evidence="8 16" id="KW-0285">Flavoprotein</keyword>
<keyword evidence="9 16" id="KW-0274">FAD</keyword>
<evidence type="ECO:0000256" key="7">
    <source>
        <dbReference type="ARBA" id="ARBA00022448"/>
    </source>
</evidence>
<dbReference type="EMBL" id="JARGDH010000005">
    <property type="protein sequence ID" value="KAL0268922.1"/>
    <property type="molecule type" value="Genomic_DNA"/>
</dbReference>
<dbReference type="InterPro" id="IPR023753">
    <property type="entry name" value="FAD/NAD-binding_dom"/>
</dbReference>
<dbReference type="PIRSF" id="PIRSF000362">
    <property type="entry name" value="FNR"/>
    <property type="match status" value="1"/>
</dbReference>
<feature type="binding site" evidence="18">
    <location>
        <position position="384"/>
    </location>
    <ligand>
        <name>NADP(+)</name>
        <dbReference type="ChEBI" id="CHEBI:58349"/>
    </ligand>
</feature>
<evidence type="ECO:0000259" key="19">
    <source>
        <dbReference type="Pfam" id="PF07992"/>
    </source>
</evidence>
<feature type="binding site" evidence="18">
    <location>
        <begin position="174"/>
        <end position="177"/>
    </location>
    <ligand>
        <name>NADP(+)</name>
        <dbReference type="ChEBI" id="CHEBI:58349"/>
    </ligand>
</feature>
<dbReference type="PRINTS" id="PR00419">
    <property type="entry name" value="ADXRDTASE"/>
</dbReference>
<protein>
    <recommendedName>
        <fullName evidence="6 16">NADPH:adrenodoxin oxidoreductase, mitochondrial</fullName>
        <ecNumber evidence="5 16">1.18.1.6</ecNumber>
    </recommendedName>
</protein>
<comment type="similarity">
    <text evidence="4 16">Belongs to the ferredoxin--NADP reductase type 1 family.</text>
</comment>
<evidence type="ECO:0000256" key="6">
    <source>
        <dbReference type="ARBA" id="ARBA00016287"/>
    </source>
</evidence>
<proteinExistence type="inferred from homology"/>
<feature type="domain" description="FAD/NAD(P)-binding" evidence="19">
    <location>
        <begin position="29"/>
        <end position="187"/>
    </location>
</feature>
<dbReference type="Gene3D" id="3.40.50.720">
    <property type="entry name" value="NAD(P)-binding Rossmann-like Domain"/>
    <property type="match status" value="1"/>
</dbReference>
<keyword evidence="14 16" id="KW-0496">Mitochondrion</keyword>
<evidence type="ECO:0000256" key="5">
    <source>
        <dbReference type="ARBA" id="ARBA00013219"/>
    </source>
</evidence>
<evidence type="ECO:0000256" key="14">
    <source>
        <dbReference type="ARBA" id="ARBA00023128"/>
    </source>
</evidence>
<keyword evidence="13 16" id="KW-0560">Oxidoreductase</keyword>
<organism evidence="20">
    <name type="scientific">Menopon gallinae</name>
    <name type="common">poultry shaft louse</name>
    <dbReference type="NCBI Taxonomy" id="328185"/>
    <lineage>
        <taxon>Eukaryota</taxon>
        <taxon>Metazoa</taxon>
        <taxon>Ecdysozoa</taxon>
        <taxon>Arthropoda</taxon>
        <taxon>Hexapoda</taxon>
        <taxon>Insecta</taxon>
        <taxon>Pterygota</taxon>
        <taxon>Neoptera</taxon>
        <taxon>Paraneoptera</taxon>
        <taxon>Psocodea</taxon>
        <taxon>Troctomorpha</taxon>
        <taxon>Phthiraptera</taxon>
        <taxon>Amblycera</taxon>
        <taxon>Menoponidae</taxon>
        <taxon>Menopon</taxon>
    </lineage>
</organism>
<dbReference type="EC" id="1.18.1.6" evidence="5 16"/>
<dbReference type="Gene3D" id="3.50.50.60">
    <property type="entry name" value="FAD/NAD(P)-binding domain"/>
    <property type="match status" value="1"/>
</dbReference>
<evidence type="ECO:0000256" key="9">
    <source>
        <dbReference type="ARBA" id="ARBA00022827"/>
    </source>
</evidence>
<evidence type="ECO:0000256" key="16">
    <source>
        <dbReference type="PIRNR" id="PIRNR000362"/>
    </source>
</evidence>
<comment type="catalytic activity">
    <reaction evidence="15 16">
        <text>2 reduced [adrenodoxin] + NADP(+) + H(+) = 2 oxidized [adrenodoxin] + NADPH</text>
        <dbReference type="Rhea" id="RHEA:42312"/>
        <dbReference type="Rhea" id="RHEA-COMP:9998"/>
        <dbReference type="Rhea" id="RHEA-COMP:9999"/>
        <dbReference type="ChEBI" id="CHEBI:15378"/>
        <dbReference type="ChEBI" id="CHEBI:33737"/>
        <dbReference type="ChEBI" id="CHEBI:33738"/>
        <dbReference type="ChEBI" id="CHEBI:57783"/>
        <dbReference type="ChEBI" id="CHEBI:58349"/>
        <dbReference type="EC" id="1.18.1.6"/>
    </reaction>
</comment>
<evidence type="ECO:0000256" key="12">
    <source>
        <dbReference type="ARBA" id="ARBA00022982"/>
    </source>
</evidence>
<evidence type="ECO:0000256" key="3">
    <source>
        <dbReference type="ARBA" id="ARBA00004731"/>
    </source>
</evidence>
<evidence type="ECO:0000313" key="20">
    <source>
        <dbReference type="EMBL" id="KAL0268921.1"/>
    </source>
</evidence>
<feature type="binding site" evidence="17">
    <location>
        <position position="103"/>
    </location>
    <ligand>
        <name>FAD</name>
        <dbReference type="ChEBI" id="CHEBI:57692"/>
    </ligand>
</feature>
<gene>
    <name evidence="20" type="ORF">PYX00_010699</name>
</gene>
<evidence type="ECO:0000256" key="2">
    <source>
        <dbReference type="ARBA" id="ARBA00004173"/>
    </source>
</evidence>
<dbReference type="InterPro" id="IPR036188">
    <property type="entry name" value="FAD/NAD-bd_sf"/>
</dbReference>
<comment type="subcellular location">
    <subcellularLocation>
        <location evidence="2 16">Mitochondrion</location>
    </subcellularLocation>
</comment>
<dbReference type="PANTHER" id="PTHR48467">
    <property type="entry name" value="GLUTAMATE SYNTHASE 1 [NADH], CHLOROPLASTIC-LIKE"/>
    <property type="match status" value="1"/>
</dbReference>
<dbReference type="InterPro" id="IPR055275">
    <property type="entry name" value="Ferredox_Rdtase"/>
</dbReference>
<reference evidence="20" key="1">
    <citation type="journal article" date="2024" name="Gigascience">
        <title>Chromosome-level genome of the poultry shaft louse Menopon gallinae provides insight into the host-switching and adaptive evolution of parasitic lice.</title>
        <authorList>
            <person name="Xu Y."/>
            <person name="Ma L."/>
            <person name="Liu S."/>
            <person name="Liang Y."/>
            <person name="Liu Q."/>
            <person name="He Z."/>
            <person name="Tian L."/>
            <person name="Duan Y."/>
            <person name="Cai W."/>
            <person name="Li H."/>
            <person name="Song F."/>
        </authorList>
    </citation>
    <scope>NUCLEOTIDE SEQUENCE</scope>
    <source>
        <strain evidence="20">Cailab_2023a</strain>
    </source>
</reference>
<feature type="binding site" evidence="17">
    <location>
        <position position="38"/>
    </location>
    <ligand>
        <name>FAD</name>
        <dbReference type="ChEBI" id="CHEBI:57692"/>
    </ligand>
</feature>
<keyword evidence="11" id="KW-0809">Transit peptide</keyword>
<name>A0AAW2HGE0_9NEOP</name>
<evidence type="ECO:0000256" key="1">
    <source>
        <dbReference type="ARBA" id="ARBA00001974"/>
    </source>
</evidence>
<feature type="binding site" evidence="18">
    <location>
        <position position="230"/>
    </location>
    <ligand>
        <name>NADP(+)</name>
        <dbReference type="ChEBI" id="CHEBI:58349"/>
    </ligand>
</feature>
<keyword evidence="7" id="KW-0813">Transport</keyword>
<keyword evidence="10 16" id="KW-0521">NADP</keyword>
<feature type="binding site" evidence="17">
    <location>
        <position position="59"/>
    </location>
    <ligand>
        <name>FAD</name>
        <dbReference type="ChEBI" id="CHEBI:57692"/>
    </ligand>
</feature>
<evidence type="ECO:0000256" key="10">
    <source>
        <dbReference type="ARBA" id="ARBA00022857"/>
    </source>
</evidence>
<accession>A0AAW2HGE0</accession>
<dbReference type="FunFam" id="3.50.50.60:FF:000036">
    <property type="entry name" value="NADPH:adrenodoxin oxidoreductase, mitochondrial"/>
    <property type="match status" value="1"/>
</dbReference>
<dbReference type="SUPFAM" id="SSF51971">
    <property type="entry name" value="Nucleotide-binding domain"/>
    <property type="match status" value="2"/>
</dbReference>
<feature type="binding site" evidence="17">
    <location>
        <begin position="384"/>
        <end position="386"/>
    </location>
    <ligand>
        <name>FAD</name>
        <dbReference type="ChEBI" id="CHEBI:57692"/>
    </ligand>
</feature>
<evidence type="ECO:0000256" key="18">
    <source>
        <dbReference type="PIRSR" id="PIRSR000362-2"/>
    </source>
</evidence>
<comment type="caution">
    <text evidence="20">The sequence shown here is derived from an EMBL/GenBank/DDBJ whole genome shotgun (WGS) entry which is preliminary data.</text>
</comment>
<sequence>MHKVGIFGNIASNIFTTVKKKYCSGRTGKICIVGGGPAGFYAAQRLIKLLPEATVDIYEKLPVPFGLVRYGVAPDHPEVKNVINTFTKTAKSPQVSFFGNVTLGRDITLNDLQFAYHAVLLTYGAEGDRRLNIPGENLENVLSAKRFVGWYNGVPADKELKVDLGVENVIVIGQGNVAIDVARILLSPIDKLKITDITEYSLEQLTRSKVRKVSLVGRRGPLQVAFTIKELREMLNLPGVTTVFQKEDVEGINNVISDLPRPRRRLTELLYKSAMECKNLGNNKVFDVVFKRTPVQFLGSNKVEQVEFVVNKLTGDDIESQKAVVTDEKVIMPCGLALRSIGYKGVQAEGNIPFDTGKGTALNENGKIAPGLYCSGWLSTGPLGVILSTMTNAFNTAQIIYDDINRQEISIGSPKPGSSHILEILKTKGVQVVSFADWEKIDMEEEKRGKILGKPREKIVSVEEMLSVAA</sequence>
<keyword evidence="12" id="KW-0249">Electron transport</keyword>
<dbReference type="GO" id="GO:0005739">
    <property type="term" value="C:mitochondrion"/>
    <property type="evidence" value="ECO:0007669"/>
    <property type="project" value="UniProtKB-SubCell"/>
</dbReference>